<dbReference type="InterPro" id="IPR001789">
    <property type="entry name" value="Sig_transdc_resp-reg_receiver"/>
</dbReference>
<dbReference type="CDD" id="cd19923">
    <property type="entry name" value="REC_CheY_CheY3"/>
    <property type="match status" value="1"/>
</dbReference>
<dbReference type="Pfam" id="PF00072">
    <property type="entry name" value="Response_reg"/>
    <property type="match status" value="1"/>
</dbReference>
<gene>
    <name evidence="2" type="ORF">MNBD_DELTA01-1741</name>
</gene>
<dbReference type="AlphaFoldDB" id="A0A3B0QY71"/>
<dbReference type="SMART" id="SM00448">
    <property type="entry name" value="REC"/>
    <property type="match status" value="1"/>
</dbReference>
<dbReference type="InterPro" id="IPR052048">
    <property type="entry name" value="ST_Response_Regulator"/>
</dbReference>
<dbReference type="PANTHER" id="PTHR43228:SF1">
    <property type="entry name" value="TWO-COMPONENT RESPONSE REGULATOR ARR22"/>
    <property type="match status" value="1"/>
</dbReference>
<dbReference type="PANTHER" id="PTHR43228">
    <property type="entry name" value="TWO-COMPONENT RESPONSE REGULATOR"/>
    <property type="match status" value="1"/>
</dbReference>
<name>A0A3B0QY71_9ZZZZ</name>
<dbReference type="GO" id="GO:0000160">
    <property type="term" value="P:phosphorelay signal transduction system"/>
    <property type="evidence" value="ECO:0007669"/>
    <property type="project" value="InterPro"/>
</dbReference>
<proteinExistence type="predicted"/>
<dbReference type="EMBL" id="UOEA01000083">
    <property type="protein sequence ID" value="VAV85232.1"/>
    <property type="molecule type" value="Genomic_DNA"/>
</dbReference>
<dbReference type="PROSITE" id="PS50110">
    <property type="entry name" value="RESPONSE_REGULATORY"/>
    <property type="match status" value="1"/>
</dbReference>
<dbReference type="Gene3D" id="3.40.50.2300">
    <property type="match status" value="1"/>
</dbReference>
<reference evidence="2" key="1">
    <citation type="submission" date="2018-06" db="EMBL/GenBank/DDBJ databases">
        <authorList>
            <person name="Zhirakovskaya E."/>
        </authorList>
    </citation>
    <scope>NUCLEOTIDE SEQUENCE</scope>
</reference>
<sequence length="125" mass="13892">MDTSMRILVVDDFPTMRRIMRNLLKELGCSNVDEAEDGSMALEKLKSDKFEFVITDWNMPKMTGIELLKAIRSDASLKALPVLMVTAEALQDNIVEAVQAGVSNYIVKPFTAAALKEKLDLIFPG</sequence>
<evidence type="ECO:0000259" key="1">
    <source>
        <dbReference type="PROSITE" id="PS50110"/>
    </source>
</evidence>
<feature type="domain" description="Response regulatory" evidence="1">
    <location>
        <begin position="6"/>
        <end position="123"/>
    </location>
</feature>
<organism evidence="2">
    <name type="scientific">hydrothermal vent metagenome</name>
    <dbReference type="NCBI Taxonomy" id="652676"/>
    <lineage>
        <taxon>unclassified sequences</taxon>
        <taxon>metagenomes</taxon>
        <taxon>ecological metagenomes</taxon>
    </lineage>
</organism>
<keyword evidence="2" id="KW-0675">Receptor</keyword>
<dbReference type="SUPFAM" id="SSF52172">
    <property type="entry name" value="CheY-like"/>
    <property type="match status" value="1"/>
</dbReference>
<evidence type="ECO:0000313" key="2">
    <source>
        <dbReference type="EMBL" id="VAV85232.1"/>
    </source>
</evidence>
<accession>A0A3B0QY71</accession>
<keyword evidence="2" id="KW-0966">Cell projection</keyword>
<dbReference type="InterPro" id="IPR011006">
    <property type="entry name" value="CheY-like_superfamily"/>
</dbReference>
<protein>
    <submittedName>
        <fullName evidence="2">Chemotaxis regulator - transmits chemoreceptor signals to flagellar motor components CheY</fullName>
    </submittedName>
</protein>
<keyword evidence="2" id="KW-0282">Flagellum</keyword>
<keyword evidence="2" id="KW-0969">Cilium</keyword>